<keyword evidence="3 8" id="KW-0418">Kinase</keyword>
<organism evidence="9 10">
    <name type="scientific">Paenibacillus residui</name>
    <dbReference type="NCBI Taxonomy" id="629724"/>
    <lineage>
        <taxon>Bacteria</taxon>
        <taxon>Bacillati</taxon>
        <taxon>Bacillota</taxon>
        <taxon>Bacilli</taxon>
        <taxon>Bacillales</taxon>
        <taxon>Paenibacillaceae</taxon>
        <taxon>Paenibacillus</taxon>
    </lineage>
</organism>
<name>A0ABW3D448_9BACL</name>
<evidence type="ECO:0000313" key="10">
    <source>
        <dbReference type="Proteomes" id="UP001597120"/>
    </source>
</evidence>
<keyword evidence="6 8" id="KW-0520">NAD</keyword>
<comment type="catalytic activity">
    <reaction evidence="7 8">
        <text>NAD(+) + ATP = ADP + NADP(+) + H(+)</text>
        <dbReference type="Rhea" id="RHEA:18629"/>
        <dbReference type="ChEBI" id="CHEBI:15378"/>
        <dbReference type="ChEBI" id="CHEBI:30616"/>
        <dbReference type="ChEBI" id="CHEBI:57540"/>
        <dbReference type="ChEBI" id="CHEBI:58349"/>
        <dbReference type="ChEBI" id="CHEBI:456216"/>
        <dbReference type="EC" id="2.7.1.23"/>
    </reaction>
</comment>
<reference evidence="10" key="1">
    <citation type="journal article" date="2019" name="Int. J. Syst. Evol. Microbiol.">
        <title>The Global Catalogue of Microorganisms (GCM) 10K type strain sequencing project: providing services to taxonomists for standard genome sequencing and annotation.</title>
        <authorList>
            <consortium name="The Broad Institute Genomics Platform"/>
            <consortium name="The Broad Institute Genome Sequencing Center for Infectious Disease"/>
            <person name="Wu L."/>
            <person name="Ma J."/>
        </authorList>
    </citation>
    <scope>NUCLEOTIDE SEQUENCE [LARGE SCALE GENOMIC DNA]</scope>
    <source>
        <strain evidence="10">CCUG 57263</strain>
    </source>
</reference>
<dbReference type="GO" id="GO:0003951">
    <property type="term" value="F:NAD+ kinase activity"/>
    <property type="evidence" value="ECO:0007669"/>
    <property type="project" value="UniProtKB-EC"/>
</dbReference>
<dbReference type="InterPro" id="IPR002504">
    <property type="entry name" value="NADK"/>
</dbReference>
<dbReference type="InterPro" id="IPR017437">
    <property type="entry name" value="ATP-NAD_kinase_PpnK-typ_C"/>
</dbReference>
<feature type="binding site" evidence="8">
    <location>
        <position position="50"/>
    </location>
    <ligand>
        <name>NAD(+)</name>
        <dbReference type="ChEBI" id="CHEBI:57540"/>
    </ligand>
</feature>
<evidence type="ECO:0000313" key="9">
    <source>
        <dbReference type="EMBL" id="MFD0868032.1"/>
    </source>
</evidence>
<evidence type="ECO:0000256" key="1">
    <source>
        <dbReference type="ARBA" id="ARBA00022679"/>
    </source>
</evidence>
<comment type="cofactor">
    <cofactor evidence="8">
        <name>a divalent metal cation</name>
        <dbReference type="ChEBI" id="CHEBI:60240"/>
    </cofactor>
</comment>
<comment type="subcellular location">
    <subcellularLocation>
        <location evidence="8">Cytoplasm</location>
    </subcellularLocation>
</comment>
<keyword evidence="8" id="KW-0963">Cytoplasm</keyword>
<dbReference type="Gene3D" id="2.60.200.30">
    <property type="entry name" value="Probable inorganic polyphosphate/atp-NAD kinase, domain 2"/>
    <property type="match status" value="1"/>
</dbReference>
<feature type="binding site" evidence="8">
    <location>
        <begin position="124"/>
        <end position="125"/>
    </location>
    <ligand>
        <name>NAD(+)</name>
        <dbReference type="ChEBI" id="CHEBI:57540"/>
    </ligand>
</feature>
<evidence type="ECO:0000256" key="6">
    <source>
        <dbReference type="ARBA" id="ARBA00023027"/>
    </source>
</evidence>
<dbReference type="Pfam" id="PF01513">
    <property type="entry name" value="NAD_kinase"/>
    <property type="match status" value="1"/>
</dbReference>
<keyword evidence="5 8" id="KW-0521">NADP</keyword>
<accession>A0ABW3D448</accession>
<evidence type="ECO:0000256" key="3">
    <source>
        <dbReference type="ARBA" id="ARBA00022777"/>
    </source>
</evidence>
<evidence type="ECO:0000256" key="4">
    <source>
        <dbReference type="ARBA" id="ARBA00022840"/>
    </source>
</evidence>
<feature type="binding site" evidence="8">
    <location>
        <position position="150"/>
    </location>
    <ligand>
        <name>NAD(+)</name>
        <dbReference type="ChEBI" id="CHEBI:57540"/>
    </ligand>
</feature>
<keyword evidence="1 8" id="KW-0808">Transferase</keyword>
<dbReference type="PANTHER" id="PTHR20275">
    <property type="entry name" value="NAD KINASE"/>
    <property type="match status" value="1"/>
</dbReference>
<proteinExistence type="inferred from homology"/>
<protein>
    <recommendedName>
        <fullName evidence="8">NAD kinase</fullName>
        <ecNumber evidence="8">2.7.1.23</ecNumber>
    </recommendedName>
    <alternativeName>
        <fullName evidence="8">ATP-dependent NAD kinase</fullName>
    </alternativeName>
</protein>
<keyword evidence="4 8" id="KW-0067">ATP-binding</keyword>
<feature type="binding site" evidence="8">
    <location>
        <begin position="45"/>
        <end position="46"/>
    </location>
    <ligand>
        <name>NAD(+)</name>
        <dbReference type="ChEBI" id="CHEBI:57540"/>
    </ligand>
</feature>
<dbReference type="PANTHER" id="PTHR20275:SF0">
    <property type="entry name" value="NAD KINASE"/>
    <property type="match status" value="1"/>
</dbReference>
<comment type="caution">
    <text evidence="8">Lacks conserved residue(s) required for the propagation of feature annotation.</text>
</comment>
<evidence type="ECO:0000256" key="5">
    <source>
        <dbReference type="ARBA" id="ARBA00022857"/>
    </source>
</evidence>
<feature type="binding site" evidence="8">
    <location>
        <position position="187"/>
    </location>
    <ligand>
        <name>NAD(+)</name>
        <dbReference type="ChEBI" id="CHEBI:57540"/>
    </ligand>
</feature>
<dbReference type="Pfam" id="PF20143">
    <property type="entry name" value="NAD_kinase_C"/>
    <property type="match status" value="1"/>
</dbReference>
<evidence type="ECO:0000256" key="2">
    <source>
        <dbReference type="ARBA" id="ARBA00022741"/>
    </source>
</evidence>
<dbReference type="HAMAP" id="MF_00361">
    <property type="entry name" value="NAD_kinase"/>
    <property type="match status" value="1"/>
</dbReference>
<dbReference type="Gene3D" id="3.40.50.10330">
    <property type="entry name" value="Probable inorganic polyphosphate/atp-NAD kinase, domain 1"/>
    <property type="match status" value="1"/>
</dbReference>
<dbReference type="RefSeq" id="WP_144932412.1">
    <property type="nucleotide sequence ID" value="NZ_JBHTIU010000008.1"/>
</dbReference>
<dbReference type="NCBIfam" id="NF003424">
    <property type="entry name" value="PRK04885.1"/>
    <property type="match status" value="1"/>
</dbReference>
<keyword evidence="2 8" id="KW-0547">Nucleotide-binding</keyword>
<dbReference type="InterPro" id="IPR017438">
    <property type="entry name" value="ATP-NAD_kinase_N"/>
</dbReference>
<evidence type="ECO:0000256" key="7">
    <source>
        <dbReference type="ARBA" id="ARBA00047925"/>
    </source>
</evidence>
<sequence length="270" mass="30922">MKYFVVDRGDELSLRLTEQFHRLAHSYGMEQNEEKPDIVLSIGGDGTMLHAFHRFQHLVDELWFVGIHTGRLGFYADWTPDEIGQLAKLMNTPLEESNLRIAEYPLAEIQFTTADGIETYLALNEFTLRGIEETMVAQLNINDDMFEMFRGDGICISTPSGSTAYNKAVNGGLIHPSLEAIQIAEIASINNRVYRTLGSSMILPKHHHCDIYPRTKKNVQLSIDHLYSQRNDVLSIRCKVSPDKKIKFARFRPFPFWSRVQKAFIGTEFH</sequence>
<evidence type="ECO:0000256" key="8">
    <source>
        <dbReference type="HAMAP-Rule" id="MF_00361"/>
    </source>
</evidence>
<feature type="active site" description="Proton acceptor" evidence="8">
    <location>
        <position position="45"/>
    </location>
</feature>
<dbReference type="EMBL" id="JBHTIU010000008">
    <property type="protein sequence ID" value="MFD0868032.1"/>
    <property type="molecule type" value="Genomic_DNA"/>
</dbReference>
<comment type="caution">
    <text evidence="9">The sequence shown here is derived from an EMBL/GenBank/DDBJ whole genome shotgun (WGS) entry which is preliminary data.</text>
</comment>
<dbReference type="SUPFAM" id="SSF111331">
    <property type="entry name" value="NAD kinase/diacylglycerol kinase-like"/>
    <property type="match status" value="1"/>
</dbReference>
<feature type="binding site" evidence="8">
    <location>
        <position position="152"/>
    </location>
    <ligand>
        <name>NAD(+)</name>
        <dbReference type="ChEBI" id="CHEBI:57540"/>
    </ligand>
</feature>
<comment type="function">
    <text evidence="8">Involved in the regulation of the intracellular balance of NAD and NADP, and is a key enzyme in the biosynthesis of NADP. Catalyzes specifically the phosphorylation on 2'-hydroxyl of the adenosine moiety of NAD to yield NADP.</text>
</comment>
<comment type="similarity">
    <text evidence="8">Belongs to the NAD kinase family.</text>
</comment>
<dbReference type="InterPro" id="IPR016064">
    <property type="entry name" value="NAD/diacylglycerol_kinase_sf"/>
</dbReference>
<gene>
    <name evidence="8" type="primary">nadK</name>
    <name evidence="9" type="ORF">ACFQ03_02640</name>
</gene>
<dbReference type="EC" id="2.7.1.23" evidence="8"/>
<dbReference type="Proteomes" id="UP001597120">
    <property type="component" value="Unassembled WGS sequence"/>
</dbReference>
<keyword evidence="10" id="KW-1185">Reference proteome</keyword>